<keyword evidence="3" id="KW-0732">Signal</keyword>
<dbReference type="AlphaFoldDB" id="A0A6I4IF70"/>
<dbReference type="InterPro" id="IPR029058">
    <property type="entry name" value="AB_hydrolase_fold"/>
</dbReference>
<evidence type="ECO:0000256" key="3">
    <source>
        <dbReference type="SAM" id="SignalP"/>
    </source>
</evidence>
<feature type="chain" id="PRO_5026253207" evidence="3">
    <location>
        <begin position="19"/>
        <end position="300"/>
    </location>
</feature>
<dbReference type="Pfam" id="PF00561">
    <property type="entry name" value="Abhydrolase_1"/>
    <property type="match status" value="1"/>
</dbReference>
<sequence length="300" mass="33967">MMKQLLVYLLFFPSLIFSQTSDNIQSNDSNLYYQIFGSGKPILIINGGPGMNSEGFGYLAKELANRNYQCILYDQRGTGKSTLKEVNAKTVTMDAMVKDIENLRQHLKIEKWTILGHSFGGILASYYSTKHPETIDKLIFSSSGGVSMNFTTTIQERLENNLTKNQLDSLTYYRRKIANGDTSVETATQRAKYLAYAYVYDKSKAPIIAERLTQVKMNINALVFNNLVAIKYNCTDSFTNFKQPVLILQGKNDIISVETALEIETAFPNSKLVLMENCGHYGWLDAYELYFNSIVNFLNT</sequence>
<dbReference type="InterPro" id="IPR000073">
    <property type="entry name" value="AB_hydrolase_1"/>
</dbReference>
<dbReference type="InterPro" id="IPR050266">
    <property type="entry name" value="AB_hydrolase_sf"/>
</dbReference>
<dbReference type="RefSeq" id="WP_140996614.1">
    <property type="nucleotide sequence ID" value="NZ_VDCZ01000002.1"/>
</dbReference>
<name>A0A6I4IF70_9FLAO</name>
<evidence type="ECO:0000256" key="1">
    <source>
        <dbReference type="ARBA" id="ARBA00010088"/>
    </source>
</evidence>
<dbReference type="PANTHER" id="PTHR43798:SF31">
    <property type="entry name" value="AB HYDROLASE SUPERFAMILY PROTEIN YCLE"/>
    <property type="match status" value="1"/>
</dbReference>
<protein>
    <submittedName>
        <fullName evidence="5">Alpha/beta fold hydrolase</fullName>
    </submittedName>
</protein>
<evidence type="ECO:0000313" key="5">
    <source>
        <dbReference type="EMBL" id="MVO08218.1"/>
    </source>
</evidence>
<proteinExistence type="inferred from homology"/>
<comment type="similarity">
    <text evidence="1">Belongs to the peptidase S33 family.</text>
</comment>
<dbReference type="Proteomes" id="UP000431264">
    <property type="component" value="Unassembled WGS sequence"/>
</dbReference>
<evidence type="ECO:0000259" key="4">
    <source>
        <dbReference type="Pfam" id="PF00561"/>
    </source>
</evidence>
<accession>A0A6I4IF70</accession>
<keyword evidence="6" id="KW-1185">Reference proteome</keyword>
<dbReference type="Gene3D" id="3.40.50.1820">
    <property type="entry name" value="alpha/beta hydrolase"/>
    <property type="match status" value="1"/>
</dbReference>
<dbReference type="InterPro" id="IPR002410">
    <property type="entry name" value="Peptidase_S33"/>
</dbReference>
<keyword evidence="2 5" id="KW-0378">Hydrolase</keyword>
<gene>
    <name evidence="5" type="ORF">GOQ30_03445</name>
</gene>
<evidence type="ECO:0000256" key="2">
    <source>
        <dbReference type="ARBA" id="ARBA00022801"/>
    </source>
</evidence>
<dbReference type="EMBL" id="WQLW01000002">
    <property type="protein sequence ID" value="MVO08218.1"/>
    <property type="molecule type" value="Genomic_DNA"/>
</dbReference>
<dbReference type="GO" id="GO:0008233">
    <property type="term" value="F:peptidase activity"/>
    <property type="evidence" value="ECO:0007669"/>
    <property type="project" value="InterPro"/>
</dbReference>
<dbReference type="OrthoDB" id="9780932at2"/>
<dbReference type="PRINTS" id="PR00793">
    <property type="entry name" value="PROAMNOPTASE"/>
</dbReference>
<dbReference type="GO" id="GO:0006508">
    <property type="term" value="P:proteolysis"/>
    <property type="evidence" value="ECO:0007669"/>
    <property type="project" value="InterPro"/>
</dbReference>
<feature type="domain" description="AB hydrolase-1" evidence="4">
    <location>
        <begin position="40"/>
        <end position="285"/>
    </location>
</feature>
<comment type="caution">
    <text evidence="5">The sequence shown here is derived from an EMBL/GenBank/DDBJ whole genome shotgun (WGS) entry which is preliminary data.</text>
</comment>
<feature type="signal peptide" evidence="3">
    <location>
        <begin position="1"/>
        <end position="18"/>
    </location>
</feature>
<dbReference type="PRINTS" id="PR00111">
    <property type="entry name" value="ABHYDROLASE"/>
</dbReference>
<organism evidence="5 6">
    <name type="scientific">Flavobacterium profundi</name>
    <dbReference type="NCBI Taxonomy" id="1774945"/>
    <lineage>
        <taxon>Bacteria</taxon>
        <taxon>Pseudomonadati</taxon>
        <taxon>Bacteroidota</taxon>
        <taxon>Flavobacteriia</taxon>
        <taxon>Flavobacteriales</taxon>
        <taxon>Flavobacteriaceae</taxon>
        <taxon>Flavobacterium</taxon>
    </lineage>
</organism>
<dbReference type="GO" id="GO:0016020">
    <property type="term" value="C:membrane"/>
    <property type="evidence" value="ECO:0007669"/>
    <property type="project" value="TreeGrafter"/>
</dbReference>
<dbReference type="SUPFAM" id="SSF53474">
    <property type="entry name" value="alpha/beta-Hydrolases"/>
    <property type="match status" value="1"/>
</dbReference>
<reference evidence="6" key="1">
    <citation type="submission" date="2019-05" db="EMBL/GenBank/DDBJ databases">
        <title>Flavobacterium profundi sp. nov., isolated from a deep-sea seamount.</title>
        <authorList>
            <person name="Zhang D.-C."/>
        </authorList>
    </citation>
    <scope>NUCLEOTIDE SEQUENCE [LARGE SCALE GENOMIC DNA]</scope>
    <source>
        <strain evidence="6">TP390</strain>
    </source>
</reference>
<dbReference type="PANTHER" id="PTHR43798">
    <property type="entry name" value="MONOACYLGLYCEROL LIPASE"/>
    <property type="match status" value="1"/>
</dbReference>
<evidence type="ECO:0000313" key="6">
    <source>
        <dbReference type="Proteomes" id="UP000431264"/>
    </source>
</evidence>